<keyword evidence="5" id="KW-1185">Reference proteome</keyword>
<reference evidence="4 5" key="1">
    <citation type="submission" date="2020-11" db="EMBL/GenBank/DDBJ databases">
        <authorList>
            <person name="Wallbank WR R."/>
            <person name="Pardo Diaz C."/>
            <person name="Kozak K."/>
            <person name="Martin S."/>
            <person name="Jiggins C."/>
            <person name="Moest M."/>
            <person name="Warren A I."/>
            <person name="Generalovic N T."/>
            <person name="Byers J.R.P. K."/>
            <person name="Montejo-Kovacevich G."/>
            <person name="Yen C E."/>
        </authorList>
    </citation>
    <scope>NUCLEOTIDE SEQUENCE [LARGE SCALE GENOMIC DNA]</scope>
</reference>
<dbReference type="PANTHER" id="PTHR10380:SF206">
    <property type="entry name" value="GH27759P"/>
    <property type="match status" value="1"/>
</dbReference>
<dbReference type="InParanoid" id="A0A7R8ULQ5"/>
<dbReference type="OrthoDB" id="8251006at2759"/>
<evidence type="ECO:0000256" key="3">
    <source>
        <dbReference type="SAM" id="SignalP"/>
    </source>
</evidence>
<feature type="compositionally biased region" description="Low complexity" evidence="2">
    <location>
        <begin position="284"/>
        <end position="297"/>
    </location>
</feature>
<evidence type="ECO:0000256" key="1">
    <source>
        <dbReference type="PROSITE-ProRule" id="PRU00497"/>
    </source>
</evidence>
<dbReference type="OMA" id="FGHGQFG"/>
<dbReference type="GO" id="GO:0008010">
    <property type="term" value="F:structural constituent of chitin-based larval cuticle"/>
    <property type="evidence" value="ECO:0007669"/>
    <property type="project" value="TreeGrafter"/>
</dbReference>
<organism evidence="4 5">
    <name type="scientific">Hermetia illucens</name>
    <name type="common">Black soldier fly</name>
    <dbReference type="NCBI Taxonomy" id="343691"/>
    <lineage>
        <taxon>Eukaryota</taxon>
        <taxon>Metazoa</taxon>
        <taxon>Ecdysozoa</taxon>
        <taxon>Arthropoda</taxon>
        <taxon>Hexapoda</taxon>
        <taxon>Insecta</taxon>
        <taxon>Pterygota</taxon>
        <taxon>Neoptera</taxon>
        <taxon>Endopterygota</taxon>
        <taxon>Diptera</taxon>
        <taxon>Brachycera</taxon>
        <taxon>Stratiomyomorpha</taxon>
        <taxon>Stratiomyidae</taxon>
        <taxon>Hermetiinae</taxon>
        <taxon>Hermetia</taxon>
    </lineage>
</organism>
<dbReference type="GO" id="GO:0062129">
    <property type="term" value="C:chitin-based extracellular matrix"/>
    <property type="evidence" value="ECO:0007669"/>
    <property type="project" value="TreeGrafter"/>
</dbReference>
<name>A0A7R8ULQ5_HERIL</name>
<dbReference type="AlphaFoldDB" id="A0A7R8ULQ5"/>
<protein>
    <submittedName>
        <fullName evidence="4">Uncharacterized protein</fullName>
    </submittedName>
</protein>
<sequence length="428" mass="47729">MRSNTANMKHLMRVCGLILLTTISQSNASWGSPGSGQYHIQTDEGPERYFRYLTDNGQYRKEKRLQDGTVIGTDAWIDASGFLRQKDYIADGGGYRILKSKTIYVGQGQAIEEALRSIKNLPSGSSSDNKLKLLHATTTTVRPLVNYISTTTARPLYYDHPSTPTVHIQPNSQPLDNRYVPVKGVQVKPTPIPAQAPLTVASLRKKHPVPSVQFEPPYNNEYGPITADYTSSTPSPISSTQLPITTTNLLDPYPTHLSPLNTDLLPPLVSPTAIPNELYDYSPISSTTPRPTPISSTEASVIPLNSNNLEPQPLYTRPVTSRPYSSRNPFLRGHPNYNENVGSGYDPQYPEYDGVAVNDNGFRYYLPRQYHEEENSGGDRRAGSFGYIDPFGIRRVVYYNASPEQGFVHRKNNRYVGFDATPYDPRPL</sequence>
<keyword evidence="1" id="KW-0193">Cuticle</keyword>
<evidence type="ECO:0000256" key="2">
    <source>
        <dbReference type="SAM" id="MobiDB-lite"/>
    </source>
</evidence>
<feature type="compositionally biased region" description="Polar residues" evidence="2">
    <location>
        <begin position="318"/>
        <end position="328"/>
    </location>
</feature>
<dbReference type="Proteomes" id="UP000594454">
    <property type="component" value="Chromosome 2"/>
</dbReference>
<dbReference type="InterPro" id="IPR050468">
    <property type="entry name" value="Cuticle_Struct_Prot"/>
</dbReference>
<dbReference type="EMBL" id="LR899010">
    <property type="protein sequence ID" value="CAD7083188.1"/>
    <property type="molecule type" value="Genomic_DNA"/>
</dbReference>
<dbReference type="PANTHER" id="PTHR10380">
    <property type="entry name" value="CUTICLE PROTEIN"/>
    <property type="match status" value="1"/>
</dbReference>
<gene>
    <name evidence="4" type="ORF">HERILL_LOCUS6164</name>
</gene>
<feature type="region of interest" description="Disordered" evidence="2">
    <location>
        <begin position="284"/>
        <end position="334"/>
    </location>
</feature>
<feature type="chain" id="PRO_5031035901" evidence="3">
    <location>
        <begin position="29"/>
        <end position="428"/>
    </location>
</feature>
<proteinExistence type="predicted"/>
<evidence type="ECO:0000313" key="4">
    <source>
        <dbReference type="EMBL" id="CAD7083188.1"/>
    </source>
</evidence>
<dbReference type="Pfam" id="PF00379">
    <property type="entry name" value="Chitin_bind_4"/>
    <property type="match status" value="2"/>
</dbReference>
<feature type="signal peptide" evidence="3">
    <location>
        <begin position="1"/>
        <end position="28"/>
    </location>
</feature>
<keyword evidence="3" id="KW-0732">Signal</keyword>
<dbReference type="InterPro" id="IPR000618">
    <property type="entry name" value="Insect_cuticle"/>
</dbReference>
<accession>A0A7R8ULQ5</accession>
<evidence type="ECO:0000313" key="5">
    <source>
        <dbReference type="Proteomes" id="UP000594454"/>
    </source>
</evidence>
<dbReference type="FunCoup" id="A0A7R8ULQ5">
    <property type="interactions" value="67"/>
</dbReference>
<dbReference type="PROSITE" id="PS51155">
    <property type="entry name" value="CHIT_BIND_RR_2"/>
    <property type="match status" value="2"/>
</dbReference>